<feature type="region of interest" description="Disordered" evidence="1">
    <location>
        <begin position="142"/>
        <end position="190"/>
    </location>
</feature>
<dbReference type="OrthoDB" id="4846764at2759"/>
<dbReference type="GeneID" id="62165519"/>
<feature type="compositionally biased region" description="Low complexity" evidence="1">
    <location>
        <begin position="264"/>
        <end position="279"/>
    </location>
</feature>
<keyword evidence="3" id="KW-1185">Reference proteome</keyword>
<dbReference type="RefSeq" id="XP_038742328.1">
    <property type="nucleotide sequence ID" value="XM_038892445.1"/>
</dbReference>
<dbReference type="Proteomes" id="UP000781932">
    <property type="component" value="Unassembled WGS sequence"/>
</dbReference>
<feature type="region of interest" description="Disordered" evidence="1">
    <location>
        <begin position="258"/>
        <end position="279"/>
    </location>
</feature>
<reference evidence="2" key="2">
    <citation type="submission" date="2020-11" db="EMBL/GenBank/DDBJ databases">
        <title>Whole genome sequencing of Colletotrichum sp.</title>
        <authorList>
            <person name="Li H."/>
        </authorList>
    </citation>
    <scope>NUCLEOTIDE SEQUENCE</scope>
    <source>
        <strain evidence="2">CkLH20</strain>
    </source>
</reference>
<sequence>MFRLQLGISLVNLPEALEQAKRTNKRVYLELRKLDQKLAAETNIEAFTQFFFSSQFRNFMDARVDTARAQWLRNARDLKADIAKRLLEMPTMTDNYQENKDSQEFQDILRKWEYLSSLNDDVWTLQLSWDWPNCEGNRRRDGSIPDVCELPPPKPTTQATASSTTPTVQSTMSSPQMTGAPSITPSATTTSPVPCGTQQCSTITCPDGHAGECMALPMNRGLSATTTTAQEAITPIPSSLTCFNDEDCGKCEDNNEVGRSLSQTPTTAPPVTTTTASPPRWTGTCNKQGTRFEKSQALKWVEEFCEDAHENEWSDKWFSQDSMQVKTKGIKVYNDMDQPIEAAFRFFIKVSKRSGKEKQFCDQQGDGSNIKSALELLKKSPVTCKEQLGILVNDCNWNGEAGRNHPSGGNRPGLCLEWELSAKIEA</sequence>
<name>A0A9P6LHS2_9PEZI</name>
<proteinExistence type="predicted"/>
<reference evidence="2" key="1">
    <citation type="submission" date="2020-03" db="EMBL/GenBank/DDBJ databases">
        <authorList>
            <person name="He L."/>
        </authorList>
    </citation>
    <scope>NUCLEOTIDE SEQUENCE</scope>
    <source>
        <strain evidence="2">CkLH20</strain>
    </source>
</reference>
<accession>A0A9P6LHS2</accession>
<dbReference type="EMBL" id="JAATWM020000035">
    <property type="protein sequence ID" value="KAF9872867.1"/>
    <property type="molecule type" value="Genomic_DNA"/>
</dbReference>
<evidence type="ECO:0000313" key="3">
    <source>
        <dbReference type="Proteomes" id="UP000781932"/>
    </source>
</evidence>
<feature type="compositionally biased region" description="Low complexity" evidence="1">
    <location>
        <begin position="156"/>
        <end position="171"/>
    </location>
</feature>
<comment type="caution">
    <text evidence="2">The sequence shown here is derived from an EMBL/GenBank/DDBJ whole genome shotgun (WGS) entry which is preliminary data.</text>
</comment>
<gene>
    <name evidence="2" type="ORF">CkaCkLH20_09730</name>
</gene>
<organism evidence="2 3">
    <name type="scientific">Colletotrichum karsti</name>
    <dbReference type="NCBI Taxonomy" id="1095194"/>
    <lineage>
        <taxon>Eukaryota</taxon>
        <taxon>Fungi</taxon>
        <taxon>Dikarya</taxon>
        <taxon>Ascomycota</taxon>
        <taxon>Pezizomycotina</taxon>
        <taxon>Sordariomycetes</taxon>
        <taxon>Hypocreomycetidae</taxon>
        <taxon>Glomerellales</taxon>
        <taxon>Glomerellaceae</taxon>
        <taxon>Colletotrichum</taxon>
        <taxon>Colletotrichum boninense species complex</taxon>
    </lineage>
</organism>
<protein>
    <submittedName>
        <fullName evidence="2">Uncharacterized protein</fullName>
    </submittedName>
</protein>
<dbReference type="AlphaFoldDB" id="A0A9P6LHS2"/>
<evidence type="ECO:0000256" key="1">
    <source>
        <dbReference type="SAM" id="MobiDB-lite"/>
    </source>
</evidence>
<evidence type="ECO:0000313" key="2">
    <source>
        <dbReference type="EMBL" id="KAF9872867.1"/>
    </source>
</evidence>
<feature type="compositionally biased region" description="Low complexity" evidence="1">
    <location>
        <begin position="178"/>
        <end position="190"/>
    </location>
</feature>